<dbReference type="NCBIfam" id="TIGR02607">
    <property type="entry name" value="antidote_HigA"/>
    <property type="match status" value="1"/>
</dbReference>
<sequence>MTIHQFNPPHPGEFIREVYLEPLGLSANEASRKLKVHSSTFGRLIGGKSDVSAEMAVRLEAVFGRSAESWLAMQDHYDLAHTRPKLNLSGLEPVLFD</sequence>
<organism evidence="3 4">
    <name type="scientific">Thalassospira mesophila</name>
    <dbReference type="NCBI Taxonomy" id="1293891"/>
    <lineage>
        <taxon>Bacteria</taxon>
        <taxon>Pseudomonadati</taxon>
        <taxon>Pseudomonadota</taxon>
        <taxon>Alphaproteobacteria</taxon>
        <taxon>Rhodospirillales</taxon>
        <taxon>Thalassospiraceae</taxon>
        <taxon>Thalassospira</taxon>
    </lineage>
</organism>
<dbReference type="Gene3D" id="1.10.260.40">
    <property type="entry name" value="lambda repressor-like DNA-binding domains"/>
    <property type="match status" value="1"/>
</dbReference>
<dbReference type="InterPro" id="IPR001387">
    <property type="entry name" value="Cro/C1-type_HTH"/>
</dbReference>
<evidence type="ECO:0000313" key="4">
    <source>
        <dbReference type="Proteomes" id="UP000193391"/>
    </source>
</evidence>
<dbReference type="SUPFAM" id="SSF47413">
    <property type="entry name" value="lambda repressor-like DNA-binding domains"/>
    <property type="match status" value="1"/>
</dbReference>
<evidence type="ECO:0000313" key="3">
    <source>
        <dbReference type="EMBL" id="OSQ38737.1"/>
    </source>
</evidence>
<dbReference type="AlphaFoldDB" id="A0A1Y2L1C5"/>
<proteinExistence type="predicted"/>
<dbReference type="CDD" id="cd00093">
    <property type="entry name" value="HTH_XRE"/>
    <property type="match status" value="1"/>
</dbReference>
<dbReference type="PANTHER" id="PTHR36924">
    <property type="entry name" value="ANTITOXIN HIGA-1"/>
    <property type="match status" value="1"/>
</dbReference>
<evidence type="ECO:0000256" key="1">
    <source>
        <dbReference type="ARBA" id="ARBA00023125"/>
    </source>
</evidence>
<accession>A0A1Y2L1C5</accession>
<dbReference type="SMART" id="SM00530">
    <property type="entry name" value="HTH_XRE"/>
    <property type="match status" value="1"/>
</dbReference>
<dbReference type="GO" id="GO:0003677">
    <property type="term" value="F:DNA binding"/>
    <property type="evidence" value="ECO:0007669"/>
    <property type="project" value="UniProtKB-KW"/>
</dbReference>
<feature type="domain" description="HTH cro/C1-type" evidence="2">
    <location>
        <begin position="15"/>
        <end position="70"/>
    </location>
</feature>
<reference evidence="3 4" key="1">
    <citation type="submission" date="2014-03" db="EMBL/GenBank/DDBJ databases">
        <title>The draft genome sequence of Thalassospira mesophila JCM 18969.</title>
        <authorList>
            <person name="Lai Q."/>
            <person name="Shao Z."/>
        </authorList>
    </citation>
    <scope>NUCLEOTIDE SEQUENCE [LARGE SCALE GENOMIC DNA]</scope>
    <source>
        <strain evidence="3 4">JCM 18969</strain>
    </source>
</reference>
<keyword evidence="4" id="KW-1185">Reference proteome</keyword>
<dbReference type="InterPro" id="IPR010982">
    <property type="entry name" value="Lambda_DNA-bd_dom_sf"/>
</dbReference>
<dbReference type="OrthoDB" id="3174593at2"/>
<name>A0A1Y2L1C5_9PROT</name>
<evidence type="ECO:0000259" key="2">
    <source>
        <dbReference type="PROSITE" id="PS50943"/>
    </source>
</evidence>
<keyword evidence="1" id="KW-0238">DNA-binding</keyword>
<dbReference type="RefSeq" id="WP_085581303.1">
    <property type="nucleotide sequence ID" value="NZ_JFKA01000003.1"/>
</dbReference>
<dbReference type="EMBL" id="JFKA01000003">
    <property type="protein sequence ID" value="OSQ38737.1"/>
    <property type="molecule type" value="Genomic_DNA"/>
</dbReference>
<dbReference type="PROSITE" id="PS50943">
    <property type="entry name" value="HTH_CROC1"/>
    <property type="match status" value="1"/>
</dbReference>
<dbReference type="PANTHER" id="PTHR36924:SF1">
    <property type="entry name" value="ANTITOXIN HIGA-1"/>
    <property type="match status" value="1"/>
</dbReference>
<dbReference type="STRING" id="1293891.TMES_07965"/>
<protein>
    <submittedName>
        <fullName evidence="3">XRE family transcriptional regulator</fullName>
    </submittedName>
</protein>
<gene>
    <name evidence="3" type="ORF">TMES_07965</name>
</gene>
<dbReference type="Proteomes" id="UP000193391">
    <property type="component" value="Unassembled WGS sequence"/>
</dbReference>
<dbReference type="InterPro" id="IPR013430">
    <property type="entry name" value="Toxin_antidote_HigA"/>
</dbReference>
<comment type="caution">
    <text evidence="3">The sequence shown here is derived from an EMBL/GenBank/DDBJ whole genome shotgun (WGS) entry which is preliminary data.</text>
</comment>